<dbReference type="InterPro" id="IPR036514">
    <property type="entry name" value="SGNH_hydro_sf"/>
</dbReference>
<evidence type="ECO:0000313" key="3">
    <source>
        <dbReference type="Proteomes" id="UP001272515"/>
    </source>
</evidence>
<feature type="domain" description="SGNH hydrolase-type esterase" evidence="1">
    <location>
        <begin position="12"/>
        <end position="194"/>
    </location>
</feature>
<dbReference type="RefSeq" id="WP_295193414.1">
    <property type="nucleotide sequence ID" value="NZ_JAWJZA010000002.1"/>
</dbReference>
<keyword evidence="3" id="KW-1185">Reference proteome</keyword>
<sequence>MVKVGDGMQLLCFGDSLTNGYDVPRGLGWVELVQKEFPDVEIQNHGIDGDTLQGILYRLERVSSCTGSANSKVPCSDGVAVRRAENKRYIFLMGGSNDILMGRDETYCFKKMIELIACARSKGATLIVGLPPQIDFDMAGLDLIMVRYIELLKQYCAEQHIDTIDFYRVIHDADMQGKLVFAGDVHPNEPGYALMAEKAKKVLARLL</sequence>
<evidence type="ECO:0000313" key="2">
    <source>
        <dbReference type="EMBL" id="MDV5088103.1"/>
    </source>
</evidence>
<dbReference type="EMBL" id="JAWJZB010000004">
    <property type="protein sequence ID" value="MDV5088103.1"/>
    <property type="molecule type" value="Genomic_DNA"/>
</dbReference>
<organism evidence="2 3">
    <name type="scientific">Veillonella absiana</name>
    <dbReference type="NCBI Taxonomy" id="3079305"/>
    <lineage>
        <taxon>Bacteria</taxon>
        <taxon>Bacillati</taxon>
        <taxon>Bacillota</taxon>
        <taxon>Negativicutes</taxon>
        <taxon>Veillonellales</taxon>
        <taxon>Veillonellaceae</taxon>
        <taxon>Veillonella</taxon>
    </lineage>
</organism>
<dbReference type="PANTHER" id="PTHR30383:SF5">
    <property type="entry name" value="SGNH HYDROLASE-TYPE ESTERASE DOMAIN-CONTAINING PROTEIN"/>
    <property type="match status" value="1"/>
</dbReference>
<gene>
    <name evidence="2" type="ORF">RVY80_04475</name>
</gene>
<accession>A0ABU3Z854</accession>
<dbReference type="InterPro" id="IPR013830">
    <property type="entry name" value="SGNH_hydro"/>
</dbReference>
<comment type="caution">
    <text evidence="2">The sequence shown here is derived from an EMBL/GenBank/DDBJ whole genome shotgun (WGS) entry which is preliminary data.</text>
</comment>
<dbReference type="Gene3D" id="3.40.50.1110">
    <property type="entry name" value="SGNH hydrolase"/>
    <property type="match status" value="1"/>
</dbReference>
<dbReference type="PANTHER" id="PTHR30383">
    <property type="entry name" value="THIOESTERASE 1/PROTEASE 1/LYSOPHOSPHOLIPASE L1"/>
    <property type="match status" value="1"/>
</dbReference>
<dbReference type="SUPFAM" id="SSF52266">
    <property type="entry name" value="SGNH hydrolase"/>
    <property type="match status" value="1"/>
</dbReference>
<dbReference type="Proteomes" id="UP001272515">
    <property type="component" value="Unassembled WGS sequence"/>
</dbReference>
<evidence type="ECO:0000259" key="1">
    <source>
        <dbReference type="Pfam" id="PF13472"/>
    </source>
</evidence>
<protein>
    <submittedName>
        <fullName evidence="2">GDSL-type esterase/lipase family protein</fullName>
    </submittedName>
</protein>
<dbReference type="InterPro" id="IPR051532">
    <property type="entry name" value="Ester_Hydrolysis_Enzymes"/>
</dbReference>
<name>A0ABU3Z854_9FIRM</name>
<reference evidence="2 3" key="1">
    <citation type="submission" date="2023-10" db="EMBL/GenBank/DDBJ databases">
        <title>Veillonella sp. nov., isolated from a pig farm feces dump.</title>
        <authorList>
            <person name="Chang Y.-H."/>
        </authorList>
    </citation>
    <scope>NUCLEOTIDE SEQUENCE [LARGE SCALE GENOMIC DNA]</scope>
    <source>
        <strain evidence="2 3">YH-vei2233</strain>
    </source>
</reference>
<dbReference type="Pfam" id="PF13472">
    <property type="entry name" value="Lipase_GDSL_2"/>
    <property type="match status" value="1"/>
</dbReference>
<proteinExistence type="predicted"/>